<gene>
    <name evidence="3" type="ORF">QQ91_0009815</name>
</gene>
<dbReference type="RefSeq" id="WP_166281975.1">
    <property type="nucleotide sequence ID" value="NZ_JTHE03000056.1"/>
</dbReference>
<proteinExistence type="predicted"/>
<comment type="caution">
    <text evidence="3">The sequence shown here is derived from an EMBL/GenBank/DDBJ whole genome shotgun (WGS) entry which is preliminary data.</text>
</comment>
<evidence type="ECO:0000256" key="2">
    <source>
        <dbReference type="SAM" id="MobiDB-lite"/>
    </source>
</evidence>
<evidence type="ECO:0000313" key="4">
    <source>
        <dbReference type="Proteomes" id="UP000031561"/>
    </source>
</evidence>
<keyword evidence="1" id="KW-0175">Coiled coil</keyword>
<reference evidence="3 4" key="1">
    <citation type="journal article" date="2015" name="Genome Announc.">
        <title>Draft Genome Sequence of Filamentous Marine Cyanobacterium Lyngbya confervoides Strain BDU141951.</title>
        <authorList>
            <person name="Chandrababunaidu M.M."/>
            <person name="Sen D."/>
            <person name="Tripathy S."/>
        </authorList>
    </citation>
    <scope>NUCLEOTIDE SEQUENCE [LARGE SCALE GENOMIC DNA]</scope>
    <source>
        <strain evidence="3 4">BDU141951</strain>
    </source>
</reference>
<dbReference type="AlphaFoldDB" id="A0ABD4T3Q9"/>
<feature type="compositionally biased region" description="Low complexity" evidence="2">
    <location>
        <begin position="62"/>
        <end position="71"/>
    </location>
</feature>
<evidence type="ECO:0000256" key="1">
    <source>
        <dbReference type="SAM" id="Coils"/>
    </source>
</evidence>
<feature type="region of interest" description="Disordered" evidence="2">
    <location>
        <begin position="53"/>
        <end position="95"/>
    </location>
</feature>
<dbReference type="Proteomes" id="UP000031561">
    <property type="component" value="Unassembled WGS sequence"/>
</dbReference>
<organism evidence="3 4">
    <name type="scientific">Lyngbya confervoides BDU141951</name>
    <dbReference type="NCBI Taxonomy" id="1574623"/>
    <lineage>
        <taxon>Bacteria</taxon>
        <taxon>Bacillati</taxon>
        <taxon>Cyanobacteriota</taxon>
        <taxon>Cyanophyceae</taxon>
        <taxon>Oscillatoriophycideae</taxon>
        <taxon>Oscillatoriales</taxon>
        <taxon>Microcoleaceae</taxon>
        <taxon>Lyngbya</taxon>
    </lineage>
</organism>
<name>A0ABD4T3Q9_9CYAN</name>
<keyword evidence="4" id="KW-1185">Reference proteome</keyword>
<evidence type="ECO:0000313" key="3">
    <source>
        <dbReference type="EMBL" id="MCM1983119.1"/>
    </source>
</evidence>
<sequence length="173" mass="18859">MNSSTLTLHLSPDLIERLQTFQHSRQLSSLNAAALAILTAALLNQDQALTQALESQHRSSDTLDLSDSPPLKTSAPLPERSVPHGNPSLSHLESPLPPTQLQAIEQQLLALSREVIELRQQGPSYYDQLRGQVAAIHLSHSGLIKNLRERLEALEAQMGLKSSSVTPPSEQAN</sequence>
<feature type="coiled-coil region" evidence="1">
    <location>
        <begin position="101"/>
        <end position="164"/>
    </location>
</feature>
<evidence type="ECO:0008006" key="5">
    <source>
        <dbReference type="Google" id="ProtNLM"/>
    </source>
</evidence>
<accession>A0ABD4T3Q9</accession>
<protein>
    <recommendedName>
        <fullName evidence="5">CopG-like ribbon-helix-helix domain-containing protein</fullName>
    </recommendedName>
</protein>
<dbReference type="EMBL" id="JTHE03000056">
    <property type="protein sequence ID" value="MCM1983119.1"/>
    <property type="molecule type" value="Genomic_DNA"/>
</dbReference>